<evidence type="ECO:0000313" key="2">
    <source>
        <dbReference type="EMBL" id="MFC7326764.1"/>
    </source>
</evidence>
<dbReference type="PANTHER" id="PTHR40763">
    <property type="entry name" value="MEMBRANE PROTEIN-RELATED"/>
    <property type="match status" value="1"/>
</dbReference>
<protein>
    <submittedName>
        <fullName evidence="2">DUF1707 domain-containing protein</fullName>
    </submittedName>
</protein>
<evidence type="ECO:0000313" key="3">
    <source>
        <dbReference type="Proteomes" id="UP001596540"/>
    </source>
</evidence>
<comment type="caution">
    <text evidence="2">The sequence shown here is derived from an EMBL/GenBank/DDBJ whole genome shotgun (WGS) entry which is preliminary data.</text>
</comment>
<gene>
    <name evidence="2" type="ORF">ACFQRF_03330</name>
</gene>
<name>A0ABW2KC63_9ACTN</name>
<accession>A0ABW2KC63</accession>
<dbReference type="Proteomes" id="UP001596540">
    <property type="component" value="Unassembled WGS sequence"/>
</dbReference>
<dbReference type="EMBL" id="JBHTBH010000001">
    <property type="protein sequence ID" value="MFC7326764.1"/>
    <property type="molecule type" value="Genomic_DNA"/>
</dbReference>
<dbReference type="PANTHER" id="PTHR40763:SF4">
    <property type="entry name" value="DUF1707 DOMAIN-CONTAINING PROTEIN"/>
    <property type="match status" value="1"/>
</dbReference>
<keyword evidence="3" id="KW-1185">Reference proteome</keyword>
<evidence type="ECO:0000259" key="1">
    <source>
        <dbReference type="Pfam" id="PF08044"/>
    </source>
</evidence>
<dbReference type="InterPro" id="IPR012551">
    <property type="entry name" value="DUF1707_SHOCT-like"/>
</dbReference>
<feature type="domain" description="DUF1707" evidence="1">
    <location>
        <begin position="10"/>
        <end position="61"/>
    </location>
</feature>
<proteinExistence type="predicted"/>
<organism evidence="2 3">
    <name type="scientific">Marinactinospora rubrisoli</name>
    <dbReference type="NCBI Taxonomy" id="2715399"/>
    <lineage>
        <taxon>Bacteria</taxon>
        <taxon>Bacillati</taxon>
        <taxon>Actinomycetota</taxon>
        <taxon>Actinomycetes</taxon>
        <taxon>Streptosporangiales</taxon>
        <taxon>Nocardiopsidaceae</taxon>
        <taxon>Marinactinospora</taxon>
    </lineage>
</organism>
<reference evidence="3" key="1">
    <citation type="journal article" date="2019" name="Int. J. Syst. Evol. Microbiol.">
        <title>The Global Catalogue of Microorganisms (GCM) 10K type strain sequencing project: providing services to taxonomists for standard genome sequencing and annotation.</title>
        <authorList>
            <consortium name="The Broad Institute Genomics Platform"/>
            <consortium name="The Broad Institute Genome Sequencing Center for Infectious Disease"/>
            <person name="Wu L."/>
            <person name="Ma J."/>
        </authorList>
    </citation>
    <scope>NUCLEOTIDE SEQUENCE [LARGE SCALE GENOMIC DNA]</scope>
    <source>
        <strain evidence="3">CGMCC 4.7382</strain>
    </source>
</reference>
<dbReference type="Pfam" id="PF08044">
    <property type="entry name" value="DUF1707"/>
    <property type="match status" value="1"/>
</dbReference>
<dbReference type="RefSeq" id="WP_379868661.1">
    <property type="nucleotide sequence ID" value="NZ_JBHTBH010000001.1"/>
</dbReference>
<sequence>MVEEVQPELLRASDRDRDRVLAVLRAAAEDGRLDLGEFTERSDLAHRARVLGDLAPLTADLLPADRQPVRLVSAPVLALLRGESRTGRWVVPRRQAAFALLGTARIDLTDALLMRDRVRLDASAVFGRIEVRVPEGVRVRMRGRSFLGLRSDSTRPSRLRDAPVLEVDGFTLFGAVRVTSPRRRLPWWGRRRRELE</sequence>